<dbReference type="InterPro" id="IPR036390">
    <property type="entry name" value="WH_DNA-bd_sf"/>
</dbReference>
<dbReference type="SUPFAM" id="SSF46785">
    <property type="entry name" value="Winged helix' DNA-binding domain"/>
    <property type="match status" value="1"/>
</dbReference>
<proteinExistence type="predicted"/>
<name>A0A6M3MFM6_9ZZZZ</name>
<evidence type="ECO:0000313" key="1">
    <source>
        <dbReference type="EMBL" id="QJB04325.1"/>
    </source>
</evidence>
<gene>
    <name evidence="1" type="ORF">MM171B00346_0037</name>
</gene>
<accession>A0A6M3MFM6</accession>
<reference evidence="1" key="1">
    <citation type="submission" date="2020-03" db="EMBL/GenBank/DDBJ databases">
        <title>The deep terrestrial virosphere.</title>
        <authorList>
            <person name="Holmfeldt K."/>
            <person name="Nilsson E."/>
            <person name="Simone D."/>
            <person name="Lopez-Fernandez M."/>
            <person name="Wu X."/>
            <person name="de Brujin I."/>
            <person name="Lundin D."/>
            <person name="Andersson A."/>
            <person name="Bertilsson S."/>
            <person name="Dopson M."/>
        </authorList>
    </citation>
    <scope>NUCLEOTIDE SEQUENCE</scope>
    <source>
        <strain evidence="1">MM171B00346</strain>
    </source>
</reference>
<dbReference type="AlphaFoldDB" id="A0A6M3MFM6"/>
<organism evidence="1">
    <name type="scientific">viral metagenome</name>
    <dbReference type="NCBI Taxonomy" id="1070528"/>
    <lineage>
        <taxon>unclassified sequences</taxon>
        <taxon>metagenomes</taxon>
        <taxon>organismal metagenomes</taxon>
    </lineage>
</organism>
<dbReference type="EMBL" id="MT143879">
    <property type="protein sequence ID" value="QJB04325.1"/>
    <property type="molecule type" value="Genomic_DNA"/>
</dbReference>
<protein>
    <submittedName>
        <fullName evidence="1">Putative antitoxin</fullName>
    </submittedName>
</protein>
<sequence length="98" mass="11172">MKVKSVSDLAFRVLDELTDDEDGLWVAHIVFDGQAKRTGDIQRIMKKDCGISYNAVQLVLRELVSKNIIQRTSQGVYAPNLRMILDKMIETFGVEEEK</sequence>